<dbReference type="KEGG" id="has:Halsa_2071"/>
<dbReference type="Gene3D" id="3.10.20.10">
    <property type="match status" value="1"/>
</dbReference>
<evidence type="ECO:0000313" key="5">
    <source>
        <dbReference type="Proteomes" id="UP000007434"/>
    </source>
</evidence>
<name>E4RJR8_HALHG</name>
<evidence type="ECO:0000313" key="4">
    <source>
        <dbReference type="EMBL" id="ADQ15488.1"/>
    </source>
</evidence>
<dbReference type="HAMAP" id="MF_00187">
    <property type="entry name" value="FdhD"/>
    <property type="match status" value="1"/>
</dbReference>
<feature type="active site" description="Cysteine persulfide intermediate" evidence="3">
    <location>
        <position position="118"/>
    </location>
</feature>
<accession>E4RJR8</accession>
<dbReference type="NCBIfam" id="TIGR00129">
    <property type="entry name" value="fdhD_narQ"/>
    <property type="match status" value="1"/>
</dbReference>
<dbReference type="eggNOG" id="COG1526">
    <property type="taxonomic scope" value="Bacteria"/>
</dbReference>
<dbReference type="HOGENOM" id="CLU_056887_4_1_9"/>
<evidence type="ECO:0000256" key="3">
    <source>
        <dbReference type="HAMAP-Rule" id="MF_00187"/>
    </source>
</evidence>
<feature type="binding site" evidence="3">
    <location>
        <begin position="254"/>
        <end position="259"/>
    </location>
    <ligand>
        <name>Mo-bis(molybdopterin guanine dinucleotide)</name>
        <dbReference type="ChEBI" id="CHEBI:60539"/>
    </ligand>
</feature>
<keyword evidence="5" id="KW-1185">Reference proteome</keyword>
<protein>
    <recommendedName>
        <fullName evidence="3">Sulfur carrier protein FdhD</fullName>
    </recommendedName>
</protein>
<dbReference type="GO" id="GO:0016783">
    <property type="term" value="F:sulfurtransferase activity"/>
    <property type="evidence" value="ECO:0007669"/>
    <property type="project" value="InterPro"/>
</dbReference>
<dbReference type="Pfam" id="PF02634">
    <property type="entry name" value="FdhD-NarQ"/>
    <property type="match status" value="1"/>
</dbReference>
<comment type="subcellular location">
    <subcellularLocation>
        <location evidence="3">Cytoplasm</location>
    </subcellularLocation>
</comment>
<reference evidence="4 5" key="2">
    <citation type="journal article" date="2011" name="J. Bacteriol.">
        <title>Complete Genome Sequence of the Haloalkaliphilic, Hydrogen Producing Halanaerobium hydrogenoformans.</title>
        <authorList>
            <person name="Brown S.D."/>
            <person name="Begemann M.B."/>
            <person name="Mormile M.R."/>
            <person name="Wall J.D."/>
            <person name="Han C.S."/>
            <person name="Goodwin L.A."/>
            <person name="Pitluck S."/>
            <person name="Land M.L."/>
            <person name="Hauser L.J."/>
            <person name="Elias D.A."/>
        </authorList>
    </citation>
    <scope>NUCLEOTIDE SEQUENCE [LARGE SCALE GENOMIC DNA]</scope>
    <source>
        <strain evidence="5">sapolanicus</strain>
    </source>
</reference>
<gene>
    <name evidence="3" type="primary">fdhD</name>
    <name evidence="4" type="ordered locus">Halsa_2071</name>
</gene>
<evidence type="ECO:0000256" key="2">
    <source>
        <dbReference type="ARBA" id="ARBA00023150"/>
    </source>
</evidence>
<dbReference type="GO" id="GO:0097163">
    <property type="term" value="F:sulfur carrier activity"/>
    <property type="evidence" value="ECO:0007669"/>
    <property type="project" value="UniProtKB-UniRule"/>
</dbReference>
<dbReference type="InterPro" id="IPR016193">
    <property type="entry name" value="Cytidine_deaminase-like"/>
</dbReference>
<dbReference type="SUPFAM" id="SSF53927">
    <property type="entry name" value="Cytidine deaminase-like"/>
    <property type="match status" value="1"/>
</dbReference>
<dbReference type="Gene3D" id="3.40.140.10">
    <property type="entry name" value="Cytidine Deaminase, domain 2"/>
    <property type="match status" value="1"/>
</dbReference>
<comment type="function">
    <text evidence="3">Required for formate dehydrogenase (FDH) activity. Acts as a sulfur carrier protein that transfers sulfur from IscS to the molybdenum cofactor prior to its insertion into FDH.</text>
</comment>
<dbReference type="AlphaFoldDB" id="E4RJR8"/>
<dbReference type="STRING" id="656519.Halsa_2071"/>
<dbReference type="Proteomes" id="UP000007434">
    <property type="component" value="Chromosome"/>
</dbReference>
<dbReference type="PIRSF" id="PIRSF015626">
    <property type="entry name" value="FdhD"/>
    <property type="match status" value="1"/>
</dbReference>
<dbReference type="PANTHER" id="PTHR30592:SF1">
    <property type="entry name" value="SULFUR CARRIER PROTEIN FDHD"/>
    <property type="match status" value="1"/>
</dbReference>
<proteinExistence type="inferred from homology"/>
<dbReference type="PANTHER" id="PTHR30592">
    <property type="entry name" value="FORMATE DEHYDROGENASE"/>
    <property type="match status" value="1"/>
</dbReference>
<organism evidence="4 5">
    <name type="scientific">Halanaerobium hydrogeniformans</name>
    <name type="common">Halanaerobium sp. (strain sapolanicus)</name>
    <dbReference type="NCBI Taxonomy" id="656519"/>
    <lineage>
        <taxon>Bacteria</taxon>
        <taxon>Bacillati</taxon>
        <taxon>Bacillota</taxon>
        <taxon>Clostridia</taxon>
        <taxon>Halanaerobiales</taxon>
        <taxon>Halanaerobiaceae</taxon>
        <taxon>Halanaerobium</taxon>
    </lineage>
</organism>
<keyword evidence="2 3" id="KW-0501">Molybdenum cofactor biosynthesis</keyword>
<sequence>MSDFKSNNFNDTEKDIFKSRKIKEYKNKKFIEKKDLLIREIPLTIFIENYEILTLMRLKEKSKELITGYLAAEGIIQKASQIKEIEYKNKEKEVHLKLEVDFNIEKFRQRKVVLGSSCGSSFINIEGYELLPKTESTQIISAENILNLMKKFEEKSTYFYKTGGTHISALASSEKIIYSAEDIGRHNTVDKIIGESLLNELNLEDKIFLTSGRISSEMIIKIIRQKIPFLVSRSAPTEAALDLALDSNLTLIGFCRGQRMNIYSGAKRIVD</sequence>
<dbReference type="OrthoDB" id="9782042at2"/>
<comment type="similarity">
    <text evidence="3">Belongs to the FdhD family.</text>
</comment>
<keyword evidence="1 3" id="KW-0963">Cytoplasm</keyword>
<dbReference type="EMBL" id="CP002304">
    <property type="protein sequence ID" value="ADQ15488.1"/>
    <property type="molecule type" value="Genomic_DNA"/>
</dbReference>
<dbReference type="GO" id="GO:0006777">
    <property type="term" value="P:Mo-molybdopterin cofactor biosynthetic process"/>
    <property type="evidence" value="ECO:0007669"/>
    <property type="project" value="UniProtKB-UniRule"/>
</dbReference>
<evidence type="ECO:0000256" key="1">
    <source>
        <dbReference type="ARBA" id="ARBA00022490"/>
    </source>
</evidence>
<dbReference type="GO" id="GO:0005737">
    <property type="term" value="C:cytoplasm"/>
    <property type="evidence" value="ECO:0007669"/>
    <property type="project" value="UniProtKB-SubCell"/>
</dbReference>
<dbReference type="InterPro" id="IPR003786">
    <property type="entry name" value="FdhD"/>
</dbReference>
<reference evidence="4 5" key="1">
    <citation type="submission" date="2010-11" db="EMBL/GenBank/DDBJ databases">
        <title>Complete sequence of Halanaerobium sp. sapolanicus.</title>
        <authorList>
            <consortium name="US DOE Joint Genome Institute"/>
            <person name="Lucas S."/>
            <person name="Copeland A."/>
            <person name="Lapidus A."/>
            <person name="Cheng J.-F."/>
            <person name="Bruce D."/>
            <person name="Goodwin L."/>
            <person name="Pitluck S."/>
            <person name="Davenport K."/>
            <person name="Detter J.C."/>
            <person name="Han C."/>
            <person name="Tapia R."/>
            <person name="Land M."/>
            <person name="Hauser L."/>
            <person name="Jeffries C."/>
            <person name="Kyrpides N."/>
            <person name="Ivanova N."/>
            <person name="Mikhailova N."/>
            <person name="Begemann M.B."/>
            <person name="Mormile M.R."/>
            <person name="Wall J.D."/>
            <person name="Elias D.A."/>
            <person name="Woyke T."/>
        </authorList>
    </citation>
    <scope>NUCLEOTIDE SEQUENCE [LARGE SCALE GENOMIC DNA]</scope>
    <source>
        <strain evidence="5">sapolanicus</strain>
    </source>
</reference>
<dbReference type="RefSeq" id="WP_013406556.1">
    <property type="nucleotide sequence ID" value="NC_014654.1"/>
</dbReference>